<dbReference type="Proteomes" id="UP000242699">
    <property type="component" value="Unassembled WGS sequence"/>
</dbReference>
<reference evidence="1 2" key="1">
    <citation type="journal article" date="2014" name="BMC Genomics">
        <title>Comparison of environmental and isolate Sulfobacillus genomes reveals diverse carbon, sulfur, nitrogen, and hydrogen metabolisms.</title>
        <authorList>
            <person name="Justice N.B."/>
            <person name="Norman A."/>
            <person name="Brown C.T."/>
            <person name="Singh A."/>
            <person name="Thomas B.C."/>
            <person name="Banfield J.F."/>
        </authorList>
    </citation>
    <scope>NUCLEOTIDE SEQUENCE [LARGE SCALE GENOMIC DNA]</scope>
    <source>
        <strain evidence="1">AMDSBA1</strain>
    </source>
</reference>
<comment type="caution">
    <text evidence="1">The sequence shown here is derived from an EMBL/GenBank/DDBJ whole genome shotgun (WGS) entry which is preliminary data.</text>
</comment>
<gene>
    <name evidence="1" type="ORF">C7B43_16515</name>
</gene>
<evidence type="ECO:0000313" key="1">
    <source>
        <dbReference type="EMBL" id="PSR25514.1"/>
    </source>
</evidence>
<accession>A0A2T2WTE3</accession>
<organism evidence="1 2">
    <name type="scientific">Sulfobacillus benefaciens</name>
    <dbReference type="NCBI Taxonomy" id="453960"/>
    <lineage>
        <taxon>Bacteria</taxon>
        <taxon>Bacillati</taxon>
        <taxon>Bacillota</taxon>
        <taxon>Clostridia</taxon>
        <taxon>Eubacteriales</taxon>
        <taxon>Clostridiales Family XVII. Incertae Sedis</taxon>
        <taxon>Sulfobacillus</taxon>
    </lineage>
</organism>
<dbReference type="AlphaFoldDB" id="A0A2T2WTE3"/>
<name>A0A2T2WTE3_9FIRM</name>
<evidence type="ECO:0000313" key="2">
    <source>
        <dbReference type="Proteomes" id="UP000242699"/>
    </source>
</evidence>
<dbReference type="EMBL" id="PXYT01000053">
    <property type="protein sequence ID" value="PSR25514.1"/>
    <property type="molecule type" value="Genomic_DNA"/>
</dbReference>
<protein>
    <submittedName>
        <fullName evidence="1">Uncharacterized protein</fullName>
    </submittedName>
</protein>
<sequence>MTDYTTFCESLRQTLTQMSDSVWRLGSDGQTLQVHETWPDQDAESGASWVISGATAYRQYQRGESVKQIAAMIVGIFDEQRRVQTADFASLRDRLKITLTMPLSEPTMIQRPVLSSLVKALVLDFDHHVRYVQVSDAAAWHQSETALWDIAEQNMAPPPLLPQRLPLADGATLALYTGDFAAICAWRQAATEPTALCAVPAKEAAAVLTGFTHWPTALQGLDFFVQRVLADQPLHALLPQMVLFDHGAPRPIAML</sequence>
<proteinExistence type="predicted"/>